<protein>
    <recommendedName>
        <fullName evidence="3 6">Flagellar basal body rod protein FlgB</fullName>
    </recommendedName>
</protein>
<evidence type="ECO:0000259" key="7">
    <source>
        <dbReference type="Pfam" id="PF00460"/>
    </source>
</evidence>
<keyword evidence="4 6" id="KW-0975">Bacterial flagellum</keyword>
<comment type="similarity">
    <text evidence="2 6">Belongs to the flagella basal body rod proteins family.</text>
</comment>
<feature type="domain" description="Flagellar basal body rod protein N-terminal" evidence="7">
    <location>
        <begin position="21"/>
        <end position="39"/>
    </location>
</feature>
<evidence type="ECO:0000313" key="8">
    <source>
        <dbReference type="EMBL" id="MFC0050217.1"/>
    </source>
</evidence>
<dbReference type="Proteomes" id="UP001589813">
    <property type="component" value="Unassembled WGS sequence"/>
</dbReference>
<keyword evidence="8" id="KW-0282">Flagellum</keyword>
<evidence type="ECO:0000256" key="5">
    <source>
        <dbReference type="ARBA" id="ARBA00024934"/>
    </source>
</evidence>
<evidence type="ECO:0000313" key="9">
    <source>
        <dbReference type="Proteomes" id="UP001589813"/>
    </source>
</evidence>
<dbReference type="RefSeq" id="WP_377247586.1">
    <property type="nucleotide sequence ID" value="NZ_JBHLXP010000005.1"/>
</dbReference>
<dbReference type="NCBIfam" id="TIGR01396">
    <property type="entry name" value="FlgB"/>
    <property type="match status" value="1"/>
</dbReference>
<evidence type="ECO:0000256" key="3">
    <source>
        <dbReference type="ARBA" id="ARBA00014376"/>
    </source>
</evidence>
<comment type="subunit">
    <text evidence="6">The basal body constitutes a major portion of the flagellar organelle and consists of a number of rings mounted on a central rod.</text>
</comment>
<dbReference type="PANTHER" id="PTHR30435:SF12">
    <property type="entry name" value="FLAGELLAR BASAL BODY ROD PROTEIN FLGB"/>
    <property type="match status" value="1"/>
</dbReference>
<name>A0ABV6BHD8_9GAMM</name>
<dbReference type="Pfam" id="PF00460">
    <property type="entry name" value="Flg_bb_rod"/>
    <property type="match status" value="1"/>
</dbReference>
<dbReference type="PANTHER" id="PTHR30435">
    <property type="entry name" value="FLAGELLAR PROTEIN"/>
    <property type="match status" value="1"/>
</dbReference>
<reference evidence="8 9" key="1">
    <citation type="submission" date="2024-09" db="EMBL/GenBank/DDBJ databases">
        <authorList>
            <person name="Sun Q."/>
            <person name="Mori K."/>
        </authorList>
    </citation>
    <scope>NUCLEOTIDE SEQUENCE [LARGE SCALE GENOMIC DNA]</scope>
    <source>
        <strain evidence="8 9">KCTC 23315</strain>
    </source>
</reference>
<evidence type="ECO:0000256" key="1">
    <source>
        <dbReference type="ARBA" id="ARBA00004117"/>
    </source>
</evidence>
<keyword evidence="8" id="KW-0966">Cell projection</keyword>
<organism evidence="8 9">
    <name type="scientific">Rheinheimera tilapiae</name>
    <dbReference type="NCBI Taxonomy" id="875043"/>
    <lineage>
        <taxon>Bacteria</taxon>
        <taxon>Pseudomonadati</taxon>
        <taxon>Pseudomonadota</taxon>
        <taxon>Gammaproteobacteria</taxon>
        <taxon>Chromatiales</taxon>
        <taxon>Chromatiaceae</taxon>
        <taxon>Rheinheimera</taxon>
    </lineage>
</organism>
<evidence type="ECO:0000256" key="2">
    <source>
        <dbReference type="ARBA" id="ARBA00009677"/>
    </source>
</evidence>
<keyword evidence="8" id="KW-0969">Cilium</keyword>
<dbReference type="InterPro" id="IPR006300">
    <property type="entry name" value="FlgB"/>
</dbReference>
<dbReference type="InterPro" id="IPR019776">
    <property type="entry name" value="Flagellar_basal_body_rod_CS"/>
</dbReference>
<evidence type="ECO:0000256" key="6">
    <source>
        <dbReference type="PIRNR" id="PIRNR002889"/>
    </source>
</evidence>
<evidence type="ECO:0000256" key="4">
    <source>
        <dbReference type="ARBA" id="ARBA00023143"/>
    </source>
</evidence>
<dbReference type="InterPro" id="IPR001444">
    <property type="entry name" value="Flag_bb_rod_N"/>
</dbReference>
<dbReference type="EMBL" id="JBHLXP010000005">
    <property type="protein sequence ID" value="MFC0050217.1"/>
    <property type="molecule type" value="Genomic_DNA"/>
</dbReference>
<sequence length="132" mass="14632">MAISFNNAFGLHEQGTLLRERRTELLANNIANADTPGYKARDLDFHTALTNAQARQTGSLHQSDVNHFDISPSTRHEVLFRNADQTDTGDGNSVDIHRERNAFSQNAMEYQSSLQFLNSKISGLKKALGGQS</sequence>
<dbReference type="PROSITE" id="PS00588">
    <property type="entry name" value="FLAGELLA_BB_ROD"/>
    <property type="match status" value="1"/>
</dbReference>
<gene>
    <name evidence="8" type="primary">flgB</name>
    <name evidence="8" type="ORF">ACFFJP_18095</name>
</gene>
<comment type="function">
    <text evidence="5 6">Structural component of flagellum, the bacterial motility apparatus. Part of the rod structure of flagellar basal body.</text>
</comment>
<dbReference type="PIRSF" id="PIRSF002889">
    <property type="entry name" value="Rod_FlgB"/>
    <property type="match status" value="1"/>
</dbReference>
<comment type="subcellular location">
    <subcellularLocation>
        <location evidence="1 6">Bacterial flagellum basal body</location>
    </subcellularLocation>
</comment>
<proteinExistence type="inferred from homology"/>
<comment type="caution">
    <text evidence="8">The sequence shown here is derived from an EMBL/GenBank/DDBJ whole genome shotgun (WGS) entry which is preliminary data.</text>
</comment>
<accession>A0ABV6BHD8</accession>
<keyword evidence="9" id="KW-1185">Reference proteome</keyword>